<feature type="region of interest" description="Disordered" evidence="2">
    <location>
        <begin position="218"/>
        <end position="267"/>
    </location>
</feature>
<proteinExistence type="predicted"/>
<dbReference type="PANTHER" id="PTHR23048:SF0">
    <property type="entry name" value="CALMODULIN LIKE 3"/>
    <property type="match status" value="1"/>
</dbReference>
<comment type="caution">
    <text evidence="3">The sequence shown here is derived from an EMBL/GenBank/DDBJ whole genome shotgun (WGS) entry which is preliminary data.</text>
</comment>
<feature type="region of interest" description="Disordered" evidence="2">
    <location>
        <begin position="1"/>
        <end position="36"/>
    </location>
</feature>
<reference evidence="3" key="1">
    <citation type="submission" date="2023-03" db="EMBL/GenBank/DDBJ databases">
        <title>Chromosome-level genomes of two armyworms, Mythimna separata and Mythimna loreyi, provide insights into the biosynthesis and reception of sex pheromones.</title>
        <authorList>
            <person name="Zhao H."/>
        </authorList>
    </citation>
    <scope>NUCLEOTIDE SEQUENCE</scope>
    <source>
        <strain evidence="3">BeijingLab</strain>
        <tissue evidence="3">Pupa</tissue>
    </source>
</reference>
<dbReference type="AlphaFoldDB" id="A0AAD7YF49"/>
<feature type="compositionally biased region" description="Pro residues" evidence="2">
    <location>
        <begin position="253"/>
        <end position="267"/>
    </location>
</feature>
<evidence type="ECO:0000256" key="1">
    <source>
        <dbReference type="ARBA" id="ARBA00022737"/>
    </source>
</evidence>
<dbReference type="SUPFAM" id="SSF47473">
    <property type="entry name" value="EF-hand"/>
    <property type="match status" value="1"/>
</dbReference>
<gene>
    <name evidence="3" type="ORF">PYW07_013643</name>
</gene>
<accession>A0AAD7YF49</accession>
<dbReference type="Proteomes" id="UP001231518">
    <property type="component" value="Chromosome 4"/>
</dbReference>
<keyword evidence="4" id="KW-1185">Reference proteome</keyword>
<dbReference type="PANTHER" id="PTHR23048">
    <property type="entry name" value="MYOSIN LIGHT CHAIN 1, 3"/>
    <property type="match status" value="1"/>
</dbReference>
<keyword evidence="1" id="KW-0677">Repeat</keyword>
<sequence length="267" mass="30574">MPGKKGKGKDKAAAKAQKQAPGEIPKPKKIPPPPKCFTPEELFRYKEIFRQHDEENIEKVPIKDITDMLRQIGLNPKTAEVNQLFKMFLEDDLVDTVELHEWYQMIEGKMNMGDDFELAITKAIAALGQDDEKETGFVDLEVLRTELMTWGEPLAEIEFADWIRLATKDKTYNPETGMLCILKFVENMNNRDVRFFKEPVNFFKFDQKTLAEMAIKKAAEEKAEQERKEAERRARDEARRQKLIADGVIGPDDPLPPRAAAVPPPTS</sequence>
<name>A0AAD7YF49_MYTSE</name>
<dbReference type="GO" id="GO:0016460">
    <property type="term" value="C:myosin II complex"/>
    <property type="evidence" value="ECO:0007669"/>
    <property type="project" value="TreeGrafter"/>
</dbReference>
<protein>
    <submittedName>
        <fullName evidence="3">Uncharacterized protein</fullName>
    </submittedName>
</protein>
<dbReference type="InterPro" id="IPR011992">
    <property type="entry name" value="EF-hand-dom_pair"/>
</dbReference>
<dbReference type="EMBL" id="JARGEI010000020">
    <property type="protein sequence ID" value="KAJ8713273.1"/>
    <property type="molecule type" value="Genomic_DNA"/>
</dbReference>
<feature type="compositionally biased region" description="Basic and acidic residues" evidence="2">
    <location>
        <begin position="218"/>
        <end position="240"/>
    </location>
</feature>
<organism evidence="3 4">
    <name type="scientific">Mythimna separata</name>
    <name type="common">Oriental armyworm</name>
    <name type="synonym">Pseudaletia separata</name>
    <dbReference type="NCBI Taxonomy" id="271217"/>
    <lineage>
        <taxon>Eukaryota</taxon>
        <taxon>Metazoa</taxon>
        <taxon>Ecdysozoa</taxon>
        <taxon>Arthropoda</taxon>
        <taxon>Hexapoda</taxon>
        <taxon>Insecta</taxon>
        <taxon>Pterygota</taxon>
        <taxon>Neoptera</taxon>
        <taxon>Endopterygota</taxon>
        <taxon>Lepidoptera</taxon>
        <taxon>Glossata</taxon>
        <taxon>Ditrysia</taxon>
        <taxon>Noctuoidea</taxon>
        <taxon>Noctuidae</taxon>
        <taxon>Noctuinae</taxon>
        <taxon>Hadenini</taxon>
        <taxon>Mythimna</taxon>
    </lineage>
</organism>
<dbReference type="Gene3D" id="1.10.238.10">
    <property type="entry name" value="EF-hand"/>
    <property type="match status" value="1"/>
</dbReference>
<evidence type="ECO:0000313" key="4">
    <source>
        <dbReference type="Proteomes" id="UP001231518"/>
    </source>
</evidence>
<dbReference type="InterPro" id="IPR050230">
    <property type="entry name" value="CALM/Myosin/TropC-like"/>
</dbReference>
<evidence type="ECO:0000313" key="3">
    <source>
        <dbReference type="EMBL" id="KAJ8713273.1"/>
    </source>
</evidence>
<evidence type="ECO:0000256" key="2">
    <source>
        <dbReference type="SAM" id="MobiDB-lite"/>
    </source>
</evidence>